<organism evidence="5">
    <name type="scientific">Gongylonema pulchrum</name>
    <dbReference type="NCBI Taxonomy" id="637853"/>
    <lineage>
        <taxon>Eukaryota</taxon>
        <taxon>Metazoa</taxon>
        <taxon>Ecdysozoa</taxon>
        <taxon>Nematoda</taxon>
        <taxon>Chromadorea</taxon>
        <taxon>Rhabditida</taxon>
        <taxon>Spirurina</taxon>
        <taxon>Spiruromorpha</taxon>
        <taxon>Spiruroidea</taxon>
        <taxon>Gongylonematidae</taxon>
        <taxon>Gongylonema</taxon>
    </lineage>
</organism>
<feature type="coiled-coil region" evidence="1">
    <location>
        <begin position="370"/>
        <end position="404"/>
    </location>
</feature>
<protein>
    <submittedName>
        <fullName evidence="5">PH domain-containing protein</fullName>
    </submittedName>
</protein>
<dbReference type="Proteomes" id="UP000271098">
    <property type="component" value="Unassembled WGS sequence"/>
</dbReference>
<keyword evidence="1" id="KW-0175">Coiled coil</keyword>
<evidence type="ECO:0000256" key="1">
    <source>
        <dbReference type="SAM" id="Coils"/>
    </source>
</evidence>
<dbReference type="WBParaSite" id="GPUH_0001254701-mRNA-1">
    <property type="protein sequence ID" value="GPUH_0001254701-mRNA-1"/>
    <property type="gene ID" value="GPUH_0001254701"/>
</dbReference>
<keyword evidence="4" id="KW-1185">Reference proteome</keyword>
<evidence type="ECO:0000313" key="5">
    <source>
        <dbReference type="WBParaSite" id="GPUH_0001254701-mRNA-1"/>
    </source>
</evidence>
<dbReference type="GO" id="GO:0007094">
    <property type="term" value="P:mitotic spindle assembly checkpoint signaling"/>
    <property type="evidence" value="ECO:0007669"/>
    <property type="project" value="InterPro"/>
</dbReference>
<evidence type="ECO:0000313" key="3">
    <source>
        <dbReference type="EMBL" id="VDN20622.1"/>
    </source>
</evidence>
<reference evidence="5" key="1">
    <citation type="submission" date="2016-06" db="UniProtKB">
        <authorList>
            <consortium name="WormBaseParasite"/>
        </authorList>
    </citation>
    <scope>IDENTIFICATION</scope>
</reference>
<proteinExistence type="predicted"/>
<name>A0A183DUZ2_9BILA</name>
<accession>A0A183DUZ2</accession>
<feature type="coiled-coil region" evidence="1">
    <location>
        <begin position="95"/>
        <end position="161"/>
    </location>
</feature>
<sequence length="618" mass="69852">MSLKPKFRHTLEHTVVDSDMVRKSHFWALVLGSNRIYSAKGLKSTPKCSAEFYQVEQSCGFMNKYGLIEFSVTGDEGITESPTGYIVADPKDLLIRQLSLRIRVTEEELKKYRSKNDELTKTVAKMSKEMQKCQAEMENLRNASKQQINELEQQIATKKREALSSKFGTVMSLLQSAAGVQQVSEPPFLVPDTPKPETSDAQSQTDELLLGSLAKRDSTGTIFFVCGCIPMPVLVSGFHIDCPYGVAFSDSFEYQEIDAAKSSVDSKSSAISSEDIHRLTGKIATLENEKFVFTTQLKLARNKLENLELLEAQKKILEDRVVILNDMNDCLVKENENLKGMLASKMSSGKDPTEDRRRIVDITLDYKTKLDELRAELDMKTKLLNNQLETNKVLAADLETAKEQLKAAGCKDAPTVSGGDGAGDDEAASKNIENEEVESSVKILHLRMNPLDLAHQEYNEFQGSRKRKTEVESSVKILHLRMNPLDLAHQEYNEFQGSRKRKANVYECDDNLDVSLRKRERFDMTKQITELQYQLLKAEKEKDRVVKIHSDLVKKYRACVTALSGLQIKMKGDDTVQVESIFDPGNYFIFRVNDNGKTISLLETDYAVQWTEQIQESK</sequence>
<gene>
    <name evidence="3" type="ORF">GPUH_LOCUS12533</name>
</gene>
<dbReference type="AlphaFoldDB" id="A0A183DUZ2"/>
<evidence type="ECO:0000313" key="4">
    <source>
        <dbReference type="Proteomes" id="UP000271098"/>
    </source>
</evidence>
<evidence type="ECO:0000256" key="2">
    <source>
        <dbReference type="SAM" id="MobiDB-lite"/>
    </source>
</evidence>
<dbReference type="OrthoDB" id="331602at2759"/>
<feature type="coiled-coil region" evidence="1">
    <location>
        <begin position="300"/>
        <end position="327"/>
    </location>
</feature>
<dbReference type="EMBL" id="UYRT01079393">
    <property type="protein sequence ID" value="VDN20622.1"/>
    <property type="molecule type" value="Genomic_DNA"/>
</dbReference>
<reference evidence="3 4" key="2">
    <citation type="submission" date="2018-11" db="EMBL/GenBank/DDBJ databases">
        <authorList>
            <consortium name="Pathogen Informatics"/>
        </authorList>
    </citation>
    <scope>NUCLEOTIDE SEQUENCE [LARGE SCALE GENOMIC DNA]</scope>
</reference>
<dbReference type="Gene3D" id="3.30.457.60">
    <property type="match status" value="1"/>
</dbReference>
<feature type="region of interest" description="Disordered" evidence="2">
    <location>
        <begin position="411"/>
        <end position="434"/>
    </location>
</feature>